<evidence type="ECO:0000256" key="6">
    <source>
        <dbReference type="ARBA" id="ARBA00051722"/>
    </source>
</evidence>
<dbReference type="Proteomes" id="UP000077671">
    <property type="component" value="Unassembled WGS sequence"/>
</dbReference>
<name>A0A177T3S4_9BASI</name>
<keyword evidence="12" id="KW-1185">Reference proteome</keyword>
<evidence type="ECO:0000256" key="2">
    <source>
        <dbReference type="ARBA" id="ARBA00011063"/>
    </source>
</evidence>
<dbReference type="FunFam" id="3.40.50.2300:FF:000105">
    <property type="entry name" value="Low molecular weight phosphotyrosine protein"/>
    <property type="match status" value="1"/>
</dbReference>
<evidence type="ECO:0000259" key="8">
    <source>
        <dbReference type="SMART" id="SM00226"/>
    </source>
</evidence>
<dbReference type="Pfam" id="PF01451">
    <property type="entry name" value="LMWPc"/>
    <property type="match status" value="1"/>
</dbReference>
<dbReference type="EMBL" id="CAJHJG010005697">
    <property type="protein sequence ID" value="CAD6951953.1"/>
    <property type="molecule type" value="Genomic_DNA"/>
</dbReference>
<comment type="catalytic activity">
    <reaction evidence="6">
        <text>O-phospho-L-tyrosyl-[protein] + H2O = L-tyrosyl-[protein] + phosphate</text>
        <dbReference type="Rhea" id="RHEA:10684"/>
        <dbReference type="Rhea" id="RHEA-COMP:10136"/>
        <dbReference type="Rhea" id="RHEA-COMP:20101"/>
        <dbReference type="ChEBI" id="CHEBI:15377"/>
        <dbReference type="ChEBI" id="CHEBI:43474"/>
        <dbReference type="ChEBI" id="CHEBI:46858"/>
        <dbReference type="ChEBI" id="CHEBI:61978"/>
        <dbReference type="EC" id="3.1.3.48"/>
    </reaction>
</comment>
<evidence type="ECO:0000313" key="10">
    <source>
        <dbReference type="EMBL" id="KAE8244099.1"/>
    </source>
</evidence>
<feature type="active site" evidence="7">
    <location>
        <position position="20"/>
    </location>
</feature>
<feature type="active site" description="Proton donor" evidence="7">
    <location>
        <position position="128"/>
    </location>
</feature>
<sequence>MPEEEQKYSVLFCCLGNICRSPMAEAVFAHTVKNSQLAHRFTKIDSCGTAGYHVGETPDERTVAVCKENGVAIGSKARQVCREDFEEFTHIVGMDKQNMQNLRKVQPKGSRAVLLMFGEIDDGEPIQDPYYGLSGFDEVFKQCTRYSAALLRTLGMHPTSAQL</sequence>
<proteinExistence type="inferred from homology"/>
<dbReference type="PANTHER" id="PTHR11717:SF7">
    <property type="entry name" value="LOW MOLECULAR WEIGHT PHOSPHOTYROSINE PROTEIN PHOSPHATASE"/>
    <property type="match status" value="1"/>
</dbReference>
<evidence type="ECO:0000256" key="4">
    <source>
        <dbReference type="ARBA" id="ARBA00022801"/>
    </source>
</evidence>
<dbReference type="Proteomes" id="UP000836402">
    <property type="component" value="Unassembled WGS sequence"/>
</dbReference>
<dbReference type="InterPro" id="IPR036196">
    <property type="entry name" value="Ptyr_pPase_sf"/>
</dbReference>
<dbReference type="InterPro" id="IPR050438">
    <property type="entry name" value="LMW_PTPase"/>
</dbReference>
<reference evidence="9" key="3">
    <citation type="submission" date="2020-10" db="EMBL/GenBank/DDBJ databases">
        <authorList>
            <person name="Sedaghatjoo S."/>
        </authorList>
    </citation>
    <scope>NUCLEOTIDE SEQUENCE</scope>
    <source>
        <strain evidence="9">AZH3</strain>
    </source>
</reference>
<dbReference type="InterPro" id="IPR023485">
    <property type="entry name" value="Ptyr_pPase"/>
</dbReference>
<dbReference type="SMART" id="SM00226">
    <property type="entry name" value="LMWPc"/>
    <property type="match status" value="1"/>
</dbReference>
<comment type="caution">
    <text evidence="10">The sequence shown here is derived from an EMBL/GenBank/DDBJ whole genome shotgun (WGS) entry which is preliminary data.</text>
</comment>
<dbReference type="GO" id="GO:0004725">
    <property type="term" value="F:protein tyrosine phosphatase activity"/>
    <property type="evidence" value="ECO:0007669"/>
    <property type="project" value="UniProtKB-EC"/>
</dbReference>
<feature type="active site" description="Nucleophile" evidence="7">
    <location>
        <position position="14"/>
    </location>
</feature>
<organism evidence="10 11">
    <name type="scientific">Tilletia caries</name>
    <name type="common">wheat bunt fungus</name>
    <dbReference type="NCBI Taxonomy" id="13290"/>
    <lineage>
        <taxon>Eukaryota</taxon>
        <taxon>Fungi</taxon>
        <taxon>Dikarya</taxon>
        <taxon>Basidiomycota</taxon>
        <taxon>Ustilaginomycotina</taxon>
        <taxon>Exobasidiomycetes</taxon>
        <taxon>Tilletiales</taxon>
        <taxon>Tilletiaceae</taxon>
        <taxon>Tilletia</taxon>
    </lineage>
</organism>
<dbReference type="InterPro" id="IPR017867">
    <property type="entry name" value="Tyr_phospatase_low_mol_wt"/>
</dbReference>
<dbReference type="PANTHER" id="PTHR11717">
    <property type="entry name" value="LOW MOLECULAR WEIGHT PROTEIN TYROSINE PHOSPHATASE"/>
    <property type="match status" value="1"/>
</dbReference>
<evidence type="ECO:0000313" key="12">
    <source>
        <dbReference type="Proteomes" id="UP000836402"/>
    </source>
</evidence>
<dbReference type="CDD" id="cd16343">
    <property type="entry name" value="LMWPTP"/>
    <property type="match status" value="1"/>
</dbReference>
<reference evidence="10" key="1">
    <citation type="submission" date="2016-04" db="EMBL/GenBank/DDBJ databases">
        <authorList>
            <person name="Nguyen H.D."/>
            <person name="Kesanakurti P."/>
            <person name="Cullis J."/>
            <person name="Levesque C.A."/>
            <person name="Hambleton S."/>
        </authorList>
    </citation>
    <scope>NUCLEOTIDE SEQUENCE</scope>
    <source>
        <strain evidence="10">DAOMC 238032</strain>
    </source>
</reference>
<reference evidence="10" key="2">
    <citation type="journal article" date="2019" name="IMA Fungus">
        <title>Genome sequencing and comparison of five Tilletia species to identify candidate genes for the detection of regulated species infecting wheat.</title>
        <authorList>
            <person name="Nguyen H.D.T."/>
            <person name="Sultana T."/>
            <person name="Kesanakurti P."/>
            <person name="Hambleton S."/>
        </authorList>
    </citation>
    <scope>NUCLEOTIDE SEQUENCE</scope>
    <source>
        <strain evidence="10">DAOMC 238032</strain>
    </source>
</reference>
<evidence type="ECO:0000313" key="9">
    <source>
        <dbReference type="EMBL" id="CAD6951953.1"/>
    </source>
</evidence>
<accession>A0A177T3S4</accession>
<evidence type="ECO:0000256" key="5">
    <source>
        <dbReference type="ARBA" id="ARBA00022912"/>
    </source>
</evidence>
<dbReference type="AlphaFoldDB" id="A0A177T3S4"/>
<keyword evidence="3" id="KW-0963">Cytoplasm</keyword>
<dbReference type="GO" id="GO:0005737">
    <property type="term" value="C:cytoplasm"/>
    <property type="evidence" value="ECO:0007669"/>
    <property type="project" value="UniProtKB-SubCell"/>
</dbReference>
<dbReference type="PRINTS" id="PR00719">
    <property type="entry name" value="LMWPTPASE"/>
</dbReference>
<evidence type="ECO:0000256" key="3">
    <source>
        <dbReference type="ARBA" id="ARBA00022490"/>
    </source>
</evidence>
<keyword evidence="5" id="KW-0904">Protein phosphatase</keyword>
<comment type="subcellular location">
    <subcellularLocation>
        <location evidence="1">Cytoplasm</location>
    </subcellularLocation>
</comment>
<dbReference type="SUPFAM" id="SSF52788">
    <property type="entry name" value="Phosphotyrosine protein phosphatases I"/>
    <property type="match status" value="1"/>
</dbReference>
<evidence type="ECO:0000256" key="7">
    <source>
        <dbReference type="PIRSR" id="PIRSR617867-1"/>
    </source>
</evidence>
<feature type="domain" description="Phosphotyrosine protein phosphatase I" evidence="8">
    <location>
        <begin position="8"/>
        <end position="153"/>
    </location>
</feature>
<dbReference type="Gene3D" id="3.40.50.2300">
    <property type="match status" value="1"/>
</dbReference>
<evidence type="ECO:0000313" key="11">
    <source>
        <dbReference type="Proteomes" id="UP000077671"/>
    </source>
</evidence>
<protein>
    <recommendedName>
        <fullName evidence="8">Phosphotyrosine protein phosphatase I domain-containing protein</fullName>
    </recommendedName>
</protein>
<gene>
    <name evidence="10" type="ORF">A4X03_0g7623</name>
    <name evidence="9" type="ORF">JKIAZH3_G1841</name>
</gene>
<dbReference type="EMBL" id="LWDD02001886">
    <property type="protein sequence ID" value="KAE8244099.1"/>
    <property type="molecule type" value="Genomic_DNA"/>
</dbReference>
<keyword evidence="4" id="KW-0378">Hydrolase</keyword>
<evidence type="ECO:0000256" key="1">
    <source>
        <dbReference type="ARBA" id="ARBA00004496"/>
    </source>
</evidence>
<comment type="similarity">
    <text evidence="2">Belongs to the low molecular weight phosphotyrosine protein phosphatase family.</text>
</comment>